<evidence type="ECO:0000256" key="2">
    <source>
        <dbReference type="ARBA" id="ARBA00023287"/>
    </source>
</evidence>
<comment type="caution">
    <text evidence="4">The sequence shown here is derived from an EMBL/GenBank/DDBJ whole genome shotgun (WGS) entry which is preliminary data.</text>
</comment>
<evidence type="ECO:0000313" key="4">
    <source>
        <dbReference type="EMBL" id="MFC7060618.1"/>
    </source>
</evidence>
<comment type="subcellular location">
    <subcellularLocation>
        <location evidence="1">Cell surface</location>
    </subcellularLocation>
</comment>
<evidence type="ECO:0000313" key="5">
    <source>
        <dbReference type="Proteomes" id="UP001596410"/>
    </source>
</evidence>
<keyword evidence="3" id="KW-0812">Transmembrane</keyword>
<protein>
    <submittedName>
        <fullName evidence="4">Type II secretion system protein</fullName>
    </submittedName>
</protein>
<evidence type="ECO:0000256" key="1">
    <source>
        <dbReference type="ARBA" id="ARBA00004241"/>
    </source>
</evidence>
<keyword evidence="3" id="KW-0472">Membrane</keyword>
<proteinExistence type="predicted"/>
<gene>
    <name evidence="4" type="ORF">ACFQIC_01855</name>
</gene>
<dbReference type="EMBL" id="JBHSZV010000004">
    <property type="protein sequence ID" value="MFC7060618.1"/>
    <property type="molecule type" value="Genomic_DNA"/>
</dbReference>
<dbReference type="Pfam" id="PF07963">
    <property type="entry name" value="N_methyl"/>
    <property type="match status" value="1"/>
</dbReference>
<sequence length="106" mass="12275">MNNRGFTLVEVICAFSLIMIIATAILPLLTQVRMEQHDLSIKRHAILALNNHLTVLSHDLPIQFPYEIQEDNYSFSFEVQTQYIEGCVNWEDSHNEKNKFCLYASS</sequence>
<keyword evidence="2" id="KW-0178">Competence</keyword>
<keyword evidence="3" id="KW-1133">Transmembrane helix</keyword>
<evidence type="ECO:0000256" key="3">
    <source>
        <dbReference type="SAM" id="Phobius"/>
    </source>
</evidence>
<dbReference type="InterPro" id="IPR012902">
    <property type="entry name" value="N_methyl_site"/>
</dbReference>
<keyword evidence="5" id="KW-1185">Reference proteome</keyword>
<organism evidence="4 5">
    <name type="scientific">Halobacillus seohaensis</name>
    <dbReference type="NCBI Taxonomy" id="447421"/>
    <lineage>
        <taxon>Bacteria</taxon>
        <taxon>Bacillati</taxon>
        <taxon>Bacillota</taxon>
        <taxon>Bacilli</taxon>
        <taxon>Bacillales</taxon>
        <taxon>Bacillaceae</taxon>
        <taxon>Halobacillus</taxon>
    </lineage>
</organism>
<name>A0ABW2EE76_9BACI</name>
<reference evidence="5" key="1">
    <citation type="journal article" date="2019" name="Int. J. Syst. Evol. Microbiol.">
        <title>The Global Catalogue of Microorganisms (GCM) 10K type strain sequencing project: providing services to taxonomists for standard genome sequencing and annotation.</title>
        <authorList>
            <consortium name="The Broad Institute Genomics Platform"/>
            <consortium name="The Broad Institute Genome Sequencing Center for Infectious Disease"/>
            <person name="Wu L."/>
            <person name="Ma J."/>
        </authorList>
    </citation>
    <scope>NUCLEOTIDE SEQUENCE [LARGE SCALE GENOMIC DNA]</scope>
    <source>
        <strain evidence="5">CGMCC 4.1621</strain>
    </source>
</reference>
<dbReference type="Proteomes" id="UP001596410">
    <property type="component" value="Unassembled WGS sequence"/>
</dbReference>
<accession>A0ABW2EE76</accession>
<feature type="transmembrane region" description="Helical" evidence="3">
    <location>
        <begin position="6"/>
        <end position="29"/>
    </location>
</feature>
<dbReference type="RefSeq" id="WP_204706730.1">
    <property type="nucleotide sequence ID" value="NZ_JBHSZV010000004.1"/>
</dbReference>